<dbReference type="STRING" id="6239.C33G3.5.1"/>
<gene>
    <name evidence="3 5" type="ORF">C33G3.5</name>
    <name evidence="3" type="ORF">CELE_C33G3.5</name>
</gene>
<dbReference type="PIR" id="T19687">
    <property type="entry name" value="T19687"/>
</dbReference>
<sequence>MIIPTVTMVVFHLLLLFCLCHAEYYDYDATIRQVPIYDGSKFYEMSPSEMENAFTKTLNGLLYSTKENVVSHVPSTPEHFVRHSTDDEDLDLVMEYVKDHSFDKTGQLRYASVPVIEDELVNDILNVIFGRKEYIRLLNNPERAEMTDIVREMIRVPTQEVLKQQLFHKILASRAYYEKFFKPMLEDNNRQKLLEFGRHLLDSHKNGTLSTSDTLELNKKLQNIAFFDRPDDKEFREMVDLLQKVFGESMNITEKGIKVPFVPDVTVRNSSSSEEEIDTEWSSEDPQSSTPVYISTSGAITNDPSPSTEPSSTLRTSAVTPDSIQSTVTMTAEYKATTLNSSEDYSEDSSMTTGEDESAYTRENAGPLDPQYIPPATRRTSEFSTDSTTVESTTIHVSSTATEISSTEIETSTAIKETTTEEPMVYISNSNDEENEEKEGSLYNGTEPEKKKSFLNAVELPKHENQTVIATNGKSPNSTQST</sequence>
<dbReference type="HOGENOM" id="CLU_566501_0_0_1"/>
<feature type="compositionally biased region" description="Polar residues" evidence="1">
    <location>
        <begin position="382"/>
        <end position="397"/>
    </location>
</feature>
<dbReference type="Proteomes" id="UP000001940">
    <property type="component" value="Chromosome X"/>
</dbReference>
<protein>
    <submittedName>
        <fullName evidence="3">Dentin sialophosphoprotein-like</fullName>
    </submittedName>
</protein>
<evidence type="ECO:0000256" key="2">
    <source>
        <dbReference type="SAM" id="SignalP"/>
    </source>
</evidence>
<feature type="compositionally biased region" description="Acidic residues" evidence="1">
    <location>
        <begin position="273"/>
        <end position="283"/>
    </location>
</feature>
<dbReference type="PeptideAtlas" id="Q93322"/>
<keyword evidence="4" id="KW-1185">Reference proteome</keyword>
<feature type="compositionally biased region" description="Low complexity" evidence="1">
    <location>
        <begin position="398"/>
        <end position="417"/>
    </location>
</feature>
<feature type="region of interest" description="Disordered" evidence="1">
    <location>
        <begin position="338"/>
        <end position="482"/>
    </location>
</feature>
<feature type="chain" id="PRO_5004320147" evidence="2">
    <location>
        <begin position="23"/>
        <end position="482"/>
    </location>
</feature>
<name>Q93322_CAEEL</name>
<dbReference type="AlphaFoldDB" id="Q93322"/>
<dbReference type="KEGG" id="cel:CELE_C33G3.5"/>
<keyword evidence="2" id="KW-0732">Signal</keyword>
<dbReference type="CTD" id="183169"/>
<feature type="compositionally biased region" description="Polar residues" evidence="1">
    <location>
        <begin position="338"/>
        <end position="353"/>
    </location>
</feature>
<evidence type="ECO:0000313" key="4">
    <source>
        <dbReference type="Proteomes" id="UP000001940"/>
    </source>
</evidence>
<feature type="compositionally biased region" description="Polar residues" evidence="1">
    <location>
        <begin position="466"/>
        <end position="482"/>
    </location>
</feature>
<feature type="signal peptide" evidence="2">
    <location>
        <begin position="1"/>
        <end position="22"/>
    </location>
</feature>
<keyword evidence="6" id="KW-1267">Proteomics identification</keyword>
<dbReference type="InParanoid" id="Q93322"/>
<evidence type="ECO:0000256" key="1">
    <source>
        <dbReference type="SAM" id="MobiDB-lite"/>
    </source>
</evidence>
<dbReference type="eggNOG" id="ENOG502THMJ">
    <property type="taxonomic scope" value="Eukaryota"/>
</dbReference>
<proteinExistence type="evidence at protein level"/>
<accession>Q93322</accession>
<evidence type="ECO:0000313" key="5">
    <source>
        <dbReference type="WormBase" id="C33G3.5"/>
    </source>
</evidence>
<dbReference type="RefSeq" id="NP_510343.2">
    <property type="nucleotide sequence ID" value="NM_077942.3"/>
</dbReference>
<evidence type="ECO:0007829" key="6">
    <source>
        <dbReference type="PeptideAtlas" id="Q93322"/>
    </source>
</evidence>
<dbReference type="GeneID" id="183169"/>
<dbReference type="UCSC" id="C33G3.5">
    <property type="organism name" value="c. elegans"/>
</dbReference>
<dbReference type="WormBase" id="C33G3.5">
    <property type="protein sequence ID" value="CE34158"/>
    <property type="gene ID" value="WBGene00007905"/>
</dbReference>
<dbReference type="PaxDb" id="6239-C33G3.5"/>
<reference evidence="3 4" key="1">
    <citation type="journal article" date="1998" name="Science">
        <title>Genome sequence of the nematode C. elegans: a platform for investigating biology.</title>
        <authorList>
            <consortium name="The C. elegans sequencing consortium"/>
            <person name="Sulson J.E."/>
            <person name="Waterston R."/>
        </authorList>
    </citation>
    <scope>NUCLEOTIDE SEQUENCE [LARGE SCALE GENOMIC DNA]</scope>
    <source>
        <strain evidence="3 4">Bristol N2</strain>
    </source>
</reference>
<dbReference type="AGR" id="WB:WBGene00007905"/>
<organism evidence="3 4">
    <name type="scientific">Caenorhabditis elegans</name>
    <dbReference type="NCBI Taxonomy" id="6239"/>
    <lineage>
        <taxon>Eukaryota</taxon>
        <taxon>Metazoa</taxon>
        <taxon>Ecdysozoa</taxon>
        <taxon>Nematoda</taxon>
        <taxon>Chromadorea</taxon>
        <taxon>Rhabditida</taxon>
        <taxon>Rhabditina</taxon>
        <taxon>Rhabditomorpha</taxon>
        <taxon>Rhabditoidea</taxon>
        <taxon>Rhabditidae</taxon>
        <taxon>Peloderinae</taxon>
        <taxon>Caenorhabditis</taxon>
    </lineage>
</organism>
<dbReference type="EMBL" id="BX284606">
    <property type="protein sequence ID" value="CAB01735.2"/>
    <property type="molecule type" value="Genomic_DNA"/>
</dbReference>
<dbReference type="FunCoup" id="Q93322">
    <property type="interactions" value="113"/>
</dbReference>
<dbReference type="OrthoDB" id="5875951at2759"/>
<dbReference type="Bgee" id="WBGene00007905">
    <property type="expression patterns" value="Expressed in adult organism"/>
</dbReference>
<evidence type="ECO:0000313" key="3">
    <source>
        <dbReference type="EMBL" id="CAB01735.2"/>
    </source>
</evidence>
<feature type="compositionally biased region" description="Polar residues" evidence="1">
    <location>
        <begin position="284"/>
        <end position="326"/>
    </location>
</feature>
<feature type="region of interest" description="Disordered" evidence="1">
    <location>
        <begin position="268"/>
        <end position="326"/>
    </location>
</feature>